<proteinExistence type="predicted"/>
<dbReference type="EMBL" id="BARS01007282">
    <property type="protein sequence ID" value="GAF80928.1"/>
    <property type="molecule type" value="Genomic_DNA"/>
</dbReference>
<dbReference type="PANTHER" id="PTHR41786">
    <property type="entry name" value="MOTILITY ACCESSORY FACTOR MAF"/>
    <property type="match status" value="1"/>
</dbReference>
<organism evidence="2">
    <name type="scientific">marine sediment metagenome</name>
    <dbReference type="NCBI Taxonomy" id="412755"/>
    <lineage>
        <taxon>unclassified sequences</taxon>
        <taxon>metagenomes</taxon>
        <taxon>ecological metagenomes</taxon>
    </lineage>
</organism>
<evidence type="ECO:0000313" key="2">
    <source>
        <dbReference type="EMBL" id="GAF80928.1"/>
    </source>
</evidence>
<comment type="caution">
    <text evidence="2">The sequence shown here is derived from an EMBL/GenBank/DDBJ whole genome shotgun (WGS) entry which is preliminary data.</text>
</comment>
<evidence type="ECO:0000259" key="1">
    <source>
        <dbReference type="Pfam" id="PF01973"/>
    </source>
</evidence>
<dbReference type="AlphaFoldDB" id="X0SIP2"/>
<dbReference type="Pfam" id="PF01973">
    <property type="entry name" value="MptE-like"/>
    <property type="match status" value="1"/>
</dbReference>
<accession>X0SIP2</accession>
<gene>
    <name evidence="2" type="ORF">S01H1_14045</name>
</gene>
<protein>
    <recommendedName>
        <fullName evidence="1">6-hydroxymethylpterin diphosphokinase MptE-like domain-containing protein</fullName>
    </recommendedName>
</protein>
<feature type="non-terminal residue" evidence="2">
    <location>
        <position position="352"/>
    </location>
</feature>
<reference evidence="2" key="1">
    <citation type="journal article" date="2014" name="Front. Microbiol.">
        <title>High frequency of phylogenetically diverse reductive dehalogenase-homologous genes in deep subseafloor sedimentary metagenomes.</title>
        <authorList>
            <person name="Kawai M."/>
            <person name="Futagami T."/>
            <person name="Toyoda A."/>
            <person name="Takaki Y."/>
            <person name="Nishi S."/>
            <person name="Hori S."/>
            <person name="Arai W."/>
            <person name="Tsubouchi T."/>
            <person name="Morono Y."/>
            <person name="Uchiyama I."/>
            <person name="Ito T."/>
            <person name="Fujiyama A."/>
            <person name="Inagaki F."/>
            <person name="Takami H."/>
        </authorList>
    </citation>
    <scope>NUCLEOTIDE SEQUENCE</scope>
    <source>
        <strain evidence="2">Expedition CK06-06</strain>
    </source>
</reference>
<sequence length="352" mass="40284">MQQITIFLGQPNKKEQSMFPNNINFAIQNEQGLFDALRPYSLQICCGLHLYKCSSFDNKDALHNVIKEINKIKQWANLNINTIKYNEKKYINHFFSNFKENPKYVKHLFNKFKMPCIIVSAGASLDKNINLLKQKKSLIITTPPVLNKLNKINIRVDFVVFISPHKPNKEHFKNITKYPPLIFDSGCNQDVISNYKGEKYISLDSKPVSNYINNILDIGNVLCGMCVSHYAYNLAVKMGCEPIIFVGQDLSFTNNKSHATCTALNENKEGDIVIDGYFGGKVKTDMLMKSYLDIFESMMRESKTKTYNCTEGGVNIKGMENKSLKEVLLKLEEVNVISFLKELQLIKDDSLR</sequence>
<feature type="domain" description="6-hydroxymethylpterin diphosphokinase MptE-like" evidence="1">
    <location>
        <begin position="92"/>
        <end position="254"/>
    </location>
</feature>
<name>X0SIP2_9ZZZZ</name>
<dbReference type="PANTHER" id="PTHR41786:SF1">
    <property type="entry name" value="6-HYDROXYMETHYLPTERIN DIPHOSPHOKINASE MPTE-LIKE DOMAIN-CONTAINING PROTEIN"/>
    <property type="match status" value="1"/>
</dbReference>
<dbReference type="InterPro" id="IPR002826">
    <property type="entry name" value="MptE-like"/>
</dbReference>